<organism evidence="2">
    <name type="scientific">Xanthomonas campestris</name>
    <dbReference type="NCBI Taxonomy" id="339"/>
    <lineage>
        <taxon>Bacteria</taxon>
        <taxon>Pseudomonadati</taxon>
        <taxon>Pseudomonadota</taxon>
        <taxon>Gammaproteobacteria</taxon>
        <taxon>Lysobacterales</taxon>
        <taxon>Lysobacteraceae</taxon>
        <taxon>Xanthomonas</taxon>
    </lineage>
</organism>
<sequence>MPRDSTYSGARSNSGLHHHIASQAQPNASSHQPSALKITNSGALASNQLPHTARAWRRARALPSSMASQPLRARNTTSRWSMRIAASASAAPQPQQHAGPQHAGHAELAPRRYFGDR</sequence>
<feature type="compositionally biased region" description="Polar residues" evidence="1">
    <location>
        <begin position="22"/>
        <end position="50"/>
    </location>
</feature>
<feature type="compositionally biased region" description="Polar residues" evidence="1">
    <location>
        <begin position="1"/>
        <end position="15"/>
    </location>
</feature>
<evidence type="ECO:0000313" key="2">
    <source>
        <dbReference type="EMBL" id="AAT49046.1"/>
    </source>
</evidence>
<feature type="compositionally biased region" description="Low complexity" evidence="1">
    <location>
        <begin position="85"/>
        <end position="103"/>
    </location>
</feature>
<dbReference type="AlphaFoldDB" id="Q699F4"/>
<protein>
    <submittedName>
        <fullName evidence="2">Uncharacterized protein</fullName>
    </submittedName>
</protein>
<reference evidence="2" key="1">
    <citation type="journal article" date="2004" name="FEMS Microbiol. Lett.">
        <title>The Sme-like system of strain Xanthomonas campestris IG-8 mediates metal resistance.</title>
        <authorList>
            <person name="Ryan R.P."/>
            <person name="Ryan D.J."/>
            <person name="Dowling D.N."/>
        </authorList>
    </citation>
    <scope>NUCLEOTIDE SEQUENCE</scope>
    <source>
        <strain evidence="2">IG-8</strain>
    </source>
</reference>
<feature type="region of interest" description="Disordered" evidence="1">
    <location>
        <begin position="1"/>
        <end position="117"/>
    </location>
</feature>
<dbReference type="EMBL" id="AY538586">
    <property type="protein sequence ID" value="AAT49046.1"/>
    <property type="molecule type" value="Genomic_DNA"/>
</dbReference>
<evidence type="ECO:0000256" key="1">
    <source>
        <dbReference type="SAM" id="MobiDB-lite"/>
    </source>
</evidence>
<name>Q699F4_XANCA</name>
<proteinExistence type="predicted"/>
<feature type="compositionally biased region" description="Basic and acidic residues" evidence="1">
    <location>
        <begin position="104"/>
        <end position="117"/>
    </location>
</feature>
<accession>Q699F4</accession>